<dbReference type="InParanoid" id="A0A1M6AXX1"/>
<sequence length="160" mass="17293">MPKPSIQNLSILDGAVENLQYTTQISGGGESSTRTTHIALFNLANHRIMLKSPQPPMIQNGDQVIVAGGSQPGQFTALACRNISTGWMTQTQNQGCAIAICAVMLAFSGLFCLVMPLALPMPIFLGYLIYKMNKWSSLTRQAHSMIAYVPVTKIPPLPTS</sequence>
<protein>
    <submittedName>
        <fullName evidence="2">Uncharacterized protein</fullName>
    </submittedName>
</protein>
<proteinExistence type="predicted"/>
<dbReference type="Proteomes" id="UP000184510">
    <property type="component" value="Unassembled WGS sequence"/>
</dbReference>
<reference evidence="2 3" key="1">
    <citation type="submission" date="2016-11" db="EMBL/GenBank/DDBJ databases">
        <authorList>
            <person name="Jaros S."/>
            <person name="Januszkiewicz K."/>
            <person name="Wedrychowicz H."/>
        </authorList>
    </citation>
    <scope>NUCLEOTIDE SEQUENCE [LARGE SCALE GENOMIC DNA]</scope>
    <source>
        <strain evidence="2 3">DSM 18772</strain>
    </source>
</reference>
<keyword evidence="1" id="KW-0472">Membrane</keyword>
<evidence type="ECO:0000256" key="1">
    <source>
        <dbReference type="SAM" id="Phobius"/>
    </source>
</evidence>
<evidence type="ECO:0000313" key="2">
    <source>
        <dbReference type="EMBL" id="SHI41281.1"/>
    </source>
</evidence>
<dbReference type="RefSeq" id="WP_143157529.1">
    <property type="nucleotide sequence ID" value="NZ_FQYR01000002.1"/>
</dbReference>
<dbReference type="EMBL" id="FQYR01000002">
    <property type="protein sequence ID" value="SHI41281.1"/>
    <property type="molecule type" value="Genomic_DNA"/>
</dbReference>
<keyword evidence="3" id="KW-1185">Reference proteome</keyword>
<dbReference type="AlphaFoldDB" id="A0A1M6AXX1"/>
<evidence type="ECO:0000313" key="3">
    <source>
        <dbReference type="Proteomes" id="UP000184510"/>
    </source>
</evidence>
<feature type="transmembrane region" description="Helical" evidence="1">
    <location>
        <begin position="97"/>
        <end position="130"/>
    </location>
</feature>
<gene>
    <name evidence="2" type="ORF">SAMN02745181_0068</name>
</gene>
<keyword evidence="1" id="KW-0812">Transmembrane</keyword>
<organism evidence="2 3">
    <name type="scientific">Rubritalea squalenifaciens DSM 18772</name>
    <dbReference type="NCBI Taxonomy" id="1123071"/>
    <lineage>
        <taxon>Bacteria</taxon>
        <taxon>Pseudomonadati</taxon>
        <taxon>Verrucomicrobiota</taxon>
        <taxon>Verrucomicrobiia</taxon>
        <taxon>Verrucomicrobiales</taxon>
        <taxon>Rubritaleaceae</taxon>
        <taxon>Rubritalea</taxon>
    </lineage>
</organism>
<dbReference type="STRING" id="1123071.SAMN02745181_0068"/>
<accession>A0A1M6AXX1</accession>
<keyword evidence="1" id="KW-1133">Transmembrane helix</keyword>
<name>A0A1M6AXX1_9BACT</name>